<keyword evidence="8 13" id="KW-1133">Transmembrane helix</keyword>
<evidence type="ECO:0000256" key="3">
    <source>
        <dbReference type="ARBA" id="ARBA00022448"/>
    </source>
</evidence>
<dbReference type="Pfam" id="PF06736">
    <property type="entry name" value="TMEM175"/>
    <property type="match status" value="1"/>
</dbReference>
<feature type="transmembrane region" description="Helical" evidence="13">
    <location>
        <begin position="98"/>
        <end position="119"/>
    </location>
</feature>
<keyword evidence="7" id="KW-0630">Potassium</keyword>
<dbReference type="InterPro" id="IPR010617">
    <property type="entry name" value="TMEM175-like"/>
</dbReference>
<evidence type="ECO:0000256" key="10">
    <source>
        <dbReference type="ARBA" id="ARBA00023136"/>
    </source>
</evidence>
<organism evidence="14 15">
    <name type="scientific">Pseudolactococcus piscium</name>
    <dbReference type="NCBI Taxonomy" id="1364"/>
    <lineage>
        <taxon>Bacteria</taxon>
        <taxon>Bacillati</taxon>
        <taxon>Bacillota</taxon>
        <taxon>Bacilli</taxon>
        <taxon>Lactobacillales</taxon>
        <taxon>Streptococcaceae</taxon>
        <taxon>Pseudolactococcus</taxon>
    </lineage>
</organism>
<comment type="caution">
    <text evidence="14">The sequence shown here is derived from an EMBL/GenBank/DDBJ whole genome shotgun (WGS) entry which is preliminary data.</text>
</comment>
<comment type="subcellular location">
    <subcellularLocation>
        <location evidence="1">Membrane</location>
        <topology evidence="1">Multi-pass membrane protein</topology>
    </subcellularLocation>
</comment>
<reference evidence="14 15" key="1">
    <citation type="submission" date="2014-12" db="EMBL/GenBank/DDBJ databases">
        <title>Draft genome sequences of 10 type strains of Lactococcus.</title>
        <authorList>
            <person name="Sun Z."/>
            <person name="Zhong Z."/>
            <person name="Liu W."/>
            <person name="Zhang W."/>
            <person name="Zhang H."/>
        </authorList>
    </citation>
    <scope>NUCLEOTIDE SEQUENCE [LARGE SCALE GENOMIC DNA]</scope>
    <source>
        <strain evidence="14 15">DSM 6634</strain>
    </source>
</reference>
<dbReference type="PANTHER" id="PTHR31462:SF5">
    <property type="entry name" value="ENDOSOMAL_LYSOSOMAL PROTON CHANNEL TMEM175"/>
    <property type="match status" value="1"/>
</dbReference>
<keyword evidence="4" id="KW-0633">Potassium transport</keyword>
<dbReference type="AlphaFoldDB" id="A0A2A5RWA8"/>
<dbReference type="Proteomes" id="UP000218282">
    <property type="component" value="Unassembled WGS sequence"/>
</dbReference>
<evidence type="ECO:0000313" key="15">
    <source>
        <dbReference type="Proteomes" id="UP000218282"/>
    </source>
</evidence>
<feature type="transmembrane region" description="Helical" evidence="13">
    <location>
        <begin position="131"/>
        <end position="152"/>
    </location>
</feature>
<feature type="transmembrane region" description="Helical" evidence="13">
    <location>
        <begin position="57"/>
        <end position="77"/>
    </location>
</feature>
<evidence type="ECO:0000256" key="13">
    <source>
        <dbReference type="SAM" id="Phobius"/>
    </source>
</evidence>
<keyword evidence="10 13" id="KW-0472">Membrane</keyword>
<feature type="transmembrane region" description="Helical" evidence="13">
    <location>
        <begin position="172"/>
        <end position="199"/>
    </location>
</feature>
<feature type="transmembrane region" description="Helical" evidence="13">
    <location>
        <begin position="32"/>
        <end position="51"/>
    </location>
</feature>
<sequence length="208" mass="24350">MLFLFTKKCLPFINVRYYLWYNYPMNKSRVEALTDGIFAVVMTLTVLEFKVPEDGNLFSHHMLLLLLIYVTTFVALASIWNAHHQIMSFLKQTKVDELILWANHLVLLVVCLFPFVTVAHAEHPESTSASISYVVIYLLTWLVLICFSELIYRVCNKSETLRLRNKQRLRIFFIFLLPGALISLFWLYALPIVTLLMAISWGRHIEFD</sequence>
<evidence type="ECO:0008006" key="16">
    <source>
        <dbReference type="Google" id="ProtNLM"/>
    </source>
</evidence>
<keyword evidence="3" id="KW-0813">Transport</keyword>
<evidence type="ECO:0000256" key="5">
    <source>
        <dbReference type="ARBA" id="ARBA00022692"/>
    </source>
</evidence>
<evidence type="ECO:0000313" key="14">
    <source>
        <dbReference type="EMBL" id="PCS05537.1"/>
    </source>
</evidence>
<keyword evidence="6" id="KW-0631">Potassium channel</keyword>
<gene>
    <name evidence="14" type="ORF">RU86_GL000749</name>
</gene>
<evidence type="ECO:0000256" key="2">
    <source>
        <dbReference type="ARBA" id="ARBA00006920"/>
    </source>
</evidence>
<evidence type="ECO:0000256" key="12">
    <source>
        <dbReference type="ARBA" id="ARBA00034430"/>
    </source>
</evidence>
<evidence type="ECO:0000256" key="8">
    <source>
        <dbReference type="ARBA" id="ARBA00022989"/>
    </source>
</evidence>
<dbReference type="GO" id="GO:0005267">
    <property type="term" value="F:potassium channel activity"/>
    <property type="evidence" value="ECO:0007669"/>
    <property type="project" value="UniProtKB-KW"/>
</dbReference>
<keyword evidence="5 13" id="KW-0812">Transmembrane</keyword>
<keyword evidence="11" id="KW-0407">Ion channel</keyword>
<evidence type="ECO:0000256" key="6">
    <source>
        <dbReference type="ARBA" id="ARBA00022826"/>
    </source>
</evidence>
<evidence type="ECO:0000256" key="9">
    <source>
        <dbReference type="ARBA" id="ARBA00023065"/>
    </source>
</evidence>
<dbReference type="PANTHER" id="PTHR31462">
    <property type="entry name" value="ENDOSOMAL/LYSOSOMAL POTASSIUM CHANNEL TMEM175"/>
    <property type="match status" value="1"/>
</dbReference>
<evidence type="ECO:0000256" key="4">
    <source>
        <dbReference type="ARBA" id="ARBA00022538"/>
    </source>
</evidence>
<keyword evidence="15" id="KW-1185">Reference proteome</keyword>
<evidence type="ECO:0000256" key="11">
    <source>
        <dbReference type="ARBA" id="ARBA00023303"/>
    </source>
</evidence>
<evidence type="ECO:0000256" key="1">
    <source>
        <dbReference type="ARBA" id="ARBA00004141"/>
    </source>
</evidence>
<comment type="catalytic activity">
    <reaction evidence="12">
        <text>K(+)(in) = K(+)(out)</text>
        <dbReference type="Rhea" id="RHEA:29463"/>
        <dbReference type="ChEBI" id="CHEBI:29103"/>
    </reaction>
</comment>
<accession>A0A2A5RWA8</accession>
<dbReference type="GO" id="GO:0016020">
    <property type="term" value="C:membrane"/>
    <property type="evidence" value="ECO:0007669"/>
    <property type="project" value="UniProtKB-SubCell"/>
</dbReference>
<evidence type="ECO:0000256" key="7">
    <source>
        <dbReference type="ARBA" id="ARBA00022958"/>
    </source>
</evidence>
<comment type="similarity">
    <text evidence="2">Belongs to the TMEM175 family.</text>
</comment>
<name>A0A2A5RWA8_9LACT</name>
<proteinExistence type="inferred from homology"/>
<dbReference type="GO" id="GO:0015252">
    <property type="term" value="F:proton channel activity"/>
    <property type="evidence" value="ECO:0007669"/>
    <property type="project" value="InterPro"/>
</dbReference>
<dbReference type="EMBL" id="JXJW01000016">
    <property type="protein sequence ID" value="PCS05537.1"/>
    <property type="molecule type" value="Genomic_DNA"/>
</dbReference>
<keyword evidence="9" id="KW-0406">Ion transport</keyword>
<protein>
    <recommendedName>
        <fullName evidence="16">Integral membrane protein</fullName>
    </recommendedName>
</protein>